<name>A0A251RZK8_HELAN</name>
<evidence type="ECO:0000313" key="2">
    <source>
        <dbReference type="EMBL" id="OTF91887.1"/>
    </source>
</evidence>
<protein>
    <submittedName>
        <fullName evidence="2">Uncharacterized protein</fullName>
    </submittedName>
</protein>
<organism evidence="2 3">
    <name type="scientific">Helianthus annuus</name>
    <name type="common">Common sunflower</name>
    <dbReference type="NCBI Taxonomy" id="4232"/>
    <lineage>
        <taxon>Eukaryota</taxon>
        <taxon>Viridiplantae</taxon>
        <taxon>Streptophyta</taxon>
        <taxon>Embryophyta</taxon>
        <taxon>Tracheophyta</taxon>
        <taxon>Spermatophyta</taxon>
        <taxon>Magnoliopsida</taxon>
        <taxon>eudicotyledons</taxon>
        <taxon>Gunneridae</taxon>
        <taxon>Pentapetalae</taxon>
        <taxon>asterids</taxon>
        <taxon>campanulids</taxon>
        <taxon>Asterales</taxon>
        <taxon>Asteraceae</taxon>
        <taxon>Asteroideae</taxon>
        <taxon>Heliantheae alliance</taxon>
        <taxon>Heliantheae</taxon>
        <taxon>Helianthus</taxon>
    </lineage>
</organism>
<gene>
    <name evidence="2" type="ORF">HannXRQ_Chr16g0515841</name>
    <name evidence="1" type="ORF">HanXRQr2_Chr16g0753671</name>
</gene>
<dbReference type="EMBL" id="CM007905">
    <property type="protein sequence ID" value="OTF91887.1"/>
    <property type="molecule type" value="Genomic_DNA"/>
</dbReference>
<dbReference type="Gramene" id="mRNA:HanXRQr2_Chr16g0753671">
    <property type="protein sequence ID" value="mRNA:HanXRQr2_Chr16g0753671"/>
    <property type="gene ID" value="HanXRQr2_Chr16g0753671"/>
</dbReference>
<keyword evidence="3" id="KW-1185">Reference proteome</keyword>
<evidence type="ECO:0000313" key="1">
    <source>
        <dbReference type="EMBL" id="KAF5760453.1"/>
    </source>
</evidence>
<sequence length="193" mass="22171">MINTIYLFVKGFLGVQACCKRVNALRDENEGLMSELKSSQTIVAELRCRVVSAERELLERENAGVLLEQREKAWEKERAGWITKRERLFGDVKHYKDATSVSASDVDILYADLGITQEDSQKLASERHWILSKGFGRFLSAYAQSEGFKGSLERVYRAYRDVDYQARLNDGYSFSSHGMKRKETPHYNSKAKK</sequence>
<reference evidence="1 3" key="1">
    <citation type="journal article" date="2017" name="Nature">
        <title>The sunflower genome provides insights into oil metabolism, flowering and Asterid evolution.</title>
        <authorList>
            <person name="Badouin H."/>
            <person name="Gouzy J."/>
            <person name="Grassa C.J."/>
            <person name="Murat F."/>
            <person name="Staton S.E."/>
            <person name="Cottret L."/>
            <person name="Lelandais-Briere C."/>
            <person name="Owens G.L."/>
            <person name="Carrere S."/>
            <person name="Mayjonade B."/>
            <person name="Legrand L."/>
            <person name="Gill N."/>
            <person name="Kane N.C."/>
            <person name="Bowers J.E."/>
            <person name="Hubner S."/>
            <person name="Bellec A."/>
            <person name="Berard A."/>
            <person name="Berges H."/>
            <person name="Blanchet N."/>
            <person name="Boniface M.C."/>
            <person name="Brunel D."/>
            <person name="Catrice O."/>
            <person name="Chaidir N."/>
            <person name="Claudel C."/>
            <person name="Donnadieu C."/>
            <person name="Faraut T."/>
            <person name="Fievet G."/>
            <person name="Helmstetter N."/>
            <person name="King M."/>
            <person name="Knapp S.J."/>
            <person name="Lai Z."/>
            <person name="Le Paslier M.C."/>
            <person name="Lippi Y."/>
            <person name="Lorenzon L."/>
            <person name="Mandel J.R."/>
            <person name="Marage G."/>
            <person name="Marchand G."/>
            <person name="Marquand E."/>
            <person name="Bret-Mestries E."/>
            <person name="Morien E."/>
            <person name="Nambeesan S."/>
            <person name="Nguyen T."/>
            <person name="Pegot-Espagnet P."/>
            <person name="Pouilly N."/>
            <person name="Raftis F."/>
            <person name="Sallet E."/>
            <person name="Schiex T."/>
            <person name="Thomas J."/>
            <person name="Vandecasteele C."/>
            <person name="Vares D."/>
            <person name="Vear F."/>
            <person name="Vautrin S."/>
            <person name="Crespi M."/>
            <person name="Mangin B."/>
            <person name="Burke J.M."/>
            <person name="Salse J."/>
            <person name="Munos S."/>
            <person name="Vincourt P."/>
            <person name="Rieseberg L.H."/>
            <person name="Langlade N.B."/>
        </authorList>
    </citation>
    <scope>NUCLEOTIDE SEQUENCE [LARGE SCALE GENOMIC DNA]</scope>
    <source>
        <strain evidence="3">cv. SF193</strain>
        <tissue evidence="1">Leaves</tissue>
    </source>
</reference>
<dbReference type="InParanoid" id="A0A251RZK8"/>
<dbReference type="Proteomes" id="UP000215914">
    <property type="component" value="Chromosome 16"/>
</dbReference>
<reference evidence="1" key="3">
    <citation type="submission" date="2020-06" db="EMBL/GenBank/DDBJ databases">
        <title>Helianthus annuus Genome sequencing and assembly Release 2.</title>
        <authorList>
            <person name="Gouzy J."/>
            <person name="Langlade N."/>
            <person name="Munos S."/>
        </authorList>
    </citation>
    <scope>NUCLEOTIDE SEQUENCE</scope>
    <source>
        <tissue evidence="1">Leaves</tissue>
    </source>
</reference>
<proteinExistence type="predicted"/>
<evidence type="ECO:0000313" key="3">
    <source>
        <dbReference type="Proteomes" id="UP000215914"/>
    </source>
</evidence>
<accession>A0A251RZK8</accession>
<dbReference type="AlphaFoldDB" id="A0A251RZK8"/>
<reference evidence="2" key="2">
    <citation type="submission" date="2017-02" db="EMBL/GenBank/DDBJ databases">
        <title>Sunflower complete genome.</title>
        <authorList>
            <person name="Langlade N."/>
            <person name="Munos S."/>
        </authorList>
    </citation>
    <scope>NUCLEOTIDE SEQUENCE [LARGE SCALE GENOMIC DNA]</scope>
    <source>
        <tissue evidence="2">Leaves</tissue>
    </source>
</reference>
<dbReference type="EMBL" id="MNCJ02000331">
    <property type="protein sequence ID" value="KAF5760453.1"/>
    <property type="molecule type" value="Genomic_DNA"/>
</dbReference>